<dbReference type="InterPro" id="IPR000835">
    <property type="entry name" value="HTH_MarR-typ"/>
</dbReference>
<dbReference type="InterPro" id="IPR036388">
    <property type="entry name" value="WH-like_DNA-bd_sf"/>
</dbReference>
<evidence type="ECO:0000313" key="2">
    <source>
        <dbReference type="EMBL" id="KRN95395.1"/>
    </source>
</evidence>
<dbReference type="GO" id="GO:0003700">
    <property type="term" value="F:DNA-binding transcription factor activity"/>
    <property type="evidence" value="ECO:0007669"/>
    <property type="project" value="InterPro"/>
</dbReference>
<sequence length="142" mass="15863">MKMAHTFYTDCSYFTAAKYTREITRIANQDFKPTGMPAAYAYILLTLEDYDELSINDLVDLLGYERSSLMRMLDKLAKQQLIEIDQVSHKNRIRLAAGSADMLKLANECLTTYSAHSQQLLGATVSKALTSGLVAATSQLQK</sequence>
<name>A0A0R2L121_9LACO</name>
<dbReference type="AlphaFoldDB" id="A0A0R2L121"/>
<dbReference type="STRING" id="348151.IV55_GL002039"/>
<dbReference type="Proteomes" id="UP000051139">
    <property type="component" value="Unassembled WGS sequence"/>
</dbReference>
<gene>
    <name evidence="2" type="ORF">IV55_GL002039</name>
</gene>
<keyword evidence="3" id="KW-1185">Reference proteome</keyword>
<evidence type="ECO:0000259" key="1">
    <source>
        <dbReference type="Pfam" id="PF12802"/>
    </source>
</evidence>
<comment type="caution">
    <text evidence="2">The sequence shown here is derived from an EMBL/GenBank/DDBJ whole genome shotgun (WGS) entry which is preliminary data.</text>
</comment>
<dbReference type="PATRIC" id="fig|348151.3.peg.2092"/>
<dbReference type="EMBL" id="JQCB01000009">
    <property type="protein sequence ID" value="KRN95395.1"/>
    <property type="molecule type" value="Genomic_DNA"/>
</dbReference>
<dbReference type="Pfam" id="PF12802">
    <property type="entry name" value="MarR_2"/>
    <property type="match status" value="1"/>
</dbReference>
<organism evidence="2 3">
    <name type="scientific">Furfurilactobacillus siliginis</name>
    <dbReference type="NCBI Taxonomy" id="348151"/>
    <lineage>
        <taxon>Bacteria</taxon>
        <taxon>Bacillati</taxon>
        <taxon>Bacillota</taxon>
        <taxon>Bacilli</taxon>
        <taxon>Lactobacillales</taxon>
        <taxon>Lactobacillaceae</taxon>
        <taxon>Furfurilactobacillus</taxon>
    </lineage>
</organism>
<dbReference type="SUPFAM" id="SSF46785">
    <property type="entry name" value="Winged helix' DNA-binding domain"/>
    <property type="match status" value="1"/>
</dbReference>
<dbReference type="Gene3D" id="1.10.10.10">
    <property type="entry name" value="Winged helix-like DNA-binding domain superfamily/Winged helix DNA-binding domain"/>
    <property type="match status" value="1"/>
</dbReference>
<feature type="domain" description="HTH marR-type" evidence="1">
    <location>
        <begin position="35"/>
        <end position="84"/>
    </location>
</feature>
<accession>A0A0R2L121</accession>
<proteinExistence type="predicted"/>
<dbReference type="InterPro" id="IPR036390">
    <property type="entry name" value="WH_DNA-bd_sf"/>
</dbReference>
<dbReference type="OrthoDB" id="1551170at2"/>
<protein>
    <recommendedName>
        <fullName evidence="1">HTH marR-type domain-containing protein</fullName>
    </recommendedName>
</protein>
<evidence type="ECO:0000313" key="3">
    <source>
        <dbReference type="Proteomes" id="UP000051139"/>
    </source>
</evidence>
<reference evidence="2 3" key="1">
    <citation type="journal article" date="2015" name="Genome Announc.">
        <title>Expanding the biotechnology potential of lactobacilli through comparative genomics of 213 strains and associated genera.</title>
        <authorList>
            <person name="Sun Z."/>
            <person name="Harris H.M."/>
            <person name="McCann A."/>
            <person name="Guo C."/>
            <person name="Argimon S."/>
            <person name="Zhang W."/>
            <person name="Yang X."/>
            <person name="Jeffery I.B."/>
            <person name="Cooney J.C."/>
            <person name="Kagawa T.F."/>
            <person name="Liu W."/>
            <person name="Song Y."/>
            <person name="Salvetti E."/>
            <person name="Wrobel A."/>
            <person name="Rasinkangas P."/>
            <person name="Parkhill J."/>
            <person name="Rea M.C."/>
            <person name="O'Sullivan O."/>
            <person name="Ritari J."/>
            <person name="Douillard F.P."/>
            <person name="Paul Ross R."/>
            <person name="Yang R."/>
            <person name="Briner A.E."/>
            <person name="Felis G.E."/>
            <person name="de Vos W.M."/>
            <person name="Barrangou R."/>
            <person name="Klaenhammer T.R."/>
            <person name="Caufield P.W."/>
            <person name="Cui Y."/>
            <person name="Zhang H."/>
            <person name="O'Toole P.W."/>
        </authorList>
    </citation>
    <scope>NUCLEOTIDE SEQUENCE [LARGE SCALE GENOMIC DNA]</scope>
    <source>
        <strain evidence="2 3">DSM 22696</strain>
    </source>
</reference>